<feature type="non-terminal residue" evidence="2">
    <location>
        <position position="268"/>
    </location>
</feature>
<dbReference type="Pfam" id="PF08241">
    <property type="entry name" value="Methyltransf_11"/>
    <property type="match status" value="1"/>
</dbReference>
<protein>
    <recommendedName>
        <fullName evidence="1">Methyltransferase type 11 domain-containing protein</fullName>
    </recommendedName>
</protein>
<evidence type="ECO:0000259" key="1">
    <source>
        <dbReference type="Pfam" id="PF08241"/>
    </source>
</evidence>
<dbReference type="InterPro" id="IPR026669">
    <property type="entry name" value="Arsenite_MeTrfase-like"/>
</dbReference>
<dbReference type="PANTHER" id="PTHR43675">
    <property type="entry name" value="ARSENITE METHYLTRANSFERASE"/>
    <property type="match status" value="1"/>
</dbReference>
<feature type="domain" description="Methyltransferase type 11" evidence="1">
    <location>
        <begin position="122"/>
        <end position="216"/>
    </location>
</feature>
<proteinExistence type="predicted"/>
<evidence type="ECO:0000313" key="3">
    <source>
        <dbReference type="Proteomes" id="UP000034805"/>
    </source>
</evidence>
<comment type="caution">
    <text evidence="2">The sequence shown here is derived from an EMBL/GenBank/DDBJ whole genome shotgun (WGS) entry which is preliminary data.</text>
</comment>
<dbReference type="STRING" id="113540.ENSSFOP00015021748"/>
<dbReference type="SUPFAM" id="SSF53335">
    <property type="entry name" value="S-adenosyl-L-methionine-dependent methyltransferases"/>
    <property type="match status" value="1"/>
</dbReference>
<dbReference type="PANTHER" id="PTHR43675:SF1">
    <property type="entry name" value="RIKEN CDNA 2700097O09 GENE"/>
    <property type="match status" value="1"/>
</dbReference>
<dbReference type="InterPro" id="IPR013216">
    <property type="entry name" value="Methyltransf_11"/>
</dbReference>
<dbReference type="GO" id="GO:0008757">
    <property type="term" value="F:S-adenosylmethionine-dependent methyltransferase activity"/>
    <property type="evidence" value="ECO:0007669"/>
    <property type="project" value="InterPro"/>
</dbReference>
<dbReference type="EMBL" id="JARO02007946">
    <property type="protein sequence ID" value="KPP63372.1"/>
    <property type="molecule type" value="Genomic_DNA"/>
</dbReference>
<evidence type="ECO:0000313" key="2">
    <source>
        <dbReference type="EMBL" id="KPP63372.1"/>
    </source>
</evidence>
<accession>A0A0P7YB28</accession>
<reference evidence="2 3" key="1">
    <citation type="submission" date="2015-08" db="EMBL/GenBank/DDBJ databases">
        <title>The genome of the Asian arowana (Scleropages formosus).</title>
        <authorList>
            <person name="Tan M.H."/>
            <person name="Gan H.M."/>
            <person name="Croft L.J."/>
            <person name="Austin C.M."/>
        </authorList>
    </citation>
    <scope>NUCLEOTIDE SEQUENCE [LARGE SCALE GENOMIC DNA]</scope>
    <source>
        <strain evidence="2">Aro1</strain>
    </source>
</reference>
<dbReference type="InterPro" id="IPR029063">
    <property type="entry name" value="SAM-dependent_MTases_sf"/>
</dbReference>
<dbReference type="Proteomes" id="UP000034805">
    <property type="component" value="Unassembled WGS sequence"/>
</dbReference>
<dbReference type="Gene3D" id="3.40.50.150">
    <property type="entry name" value="Vaccinia Virus protein VP39"/>
    <property type="match status" value="1"/>
</dbReference>
<organism evidence="2 3">
    <name type="scientific">Scleropages formosus</name>
    <name type="common">Asian bonytongue</name>
    <name type="synonym">Osteoglossum formosum</name>
    <dbReference type="NCBI Taxonomy" id="113540"/>
    <lineage>
        <taxon>Eukaryota</taxon>
        <taxon>Metazoa</taxon>
        <taxon>Chordata</taxon>
        <taxon>Craniata</taxon>
        <taxon>Vertebrata</taxon>
        <taxon>Euteleostomi</taxon>
        <taxon>Actinopterygii</taxon>
        <taxon>Neopterygii</taxon>
        <taxon>Teleostei</taxon>
        <taxon>Osteoglossocephala</taxon>
        <taxon>Osteoglossomorpha</taxon>
        <taxon>Osteoglossiformes</taxon>
        <taxon>Osteoglossidae</taxon>
        <taxon>Scleropages</taxon>
    </lineage>
</organism>
<name>A0A0P7YB28_SCLFO</name>
<sequence>ELDDYFSDNDKVTLQSIAEDLRACLPVEATFSSESFAIQKAQQNPKPLVHVDAFLYDEDIVDALCEEGKMSRYYCLQCGSHRTAPLEFISHSFSTMELQYIFRHVLPDLSGQLVVDVGSRLGAVLYGGYLYSSAAKLVGVEISAEFIGLQKMIVEKYGFADRIEIIHADICSQVTLLQNADVVIMNNVFEYFLELDAQIRAWQCIRWNVRKKGSLLVTVPSITEALSPLQGKNGSIDIDEWVEELPLNYNVYLGKDSDPEGLEQIHLY</sequence>
<dbReference type="CDD" id="cd02440">
    <property type="entry name" value="AdoMet_MTases"/>
    <property type="match status" value="1"/>
</dbReference>
<dbReference type="AlphaFoldDB" id="A0A0P7YB28"/>
<gene>
    <name evidence="2" type="ORF">Z043_118380</name>
</gene>
<feature type="non-terminal residue" evidence="2">
    <location>
        <position position="1"/>
    </location>
</feature>